<reference evidence="1" key="1">
    <citation type="submission" date="2014-09" db="EMBL/GenBank/DDBJ databases">
        <authorList>
            <person name="Magalhaes I.L.F."/>
            <person name="Oliveira U."/>
            <person name="Santos F.R."/>
            <person name="Vidigal T.H.D.A."/>
            <person name="Brescovit A.D."/>
            <person name="Santos A.J."/>
        </authorList>
    </citation>
    <scope>NUCLEOTIDE SEQUENCE</scope>
    <source>
        <tissue evidence="1">Shoot tissue taken approximately 20 cm above the soil surface</tissue>
    </source>
</reference>
<dbReference type="AlphaFoldDB" id="A0A0A9DQY0"/>
<name>A0A0A9DQY0_ARUDO</name>
<protein>
    <submittedName>
        <fullName evidence="1">Uncharacterized protein</fullName>
    </submittedName>
</protein>
<sequence length="74" mass="8277">MVLNETVDRNKVIHNGHHNFNLLDAISNWNKFDAPQSRPSIFTLLTASSSFCMSVSSSHGLTSIRTDDFPAKTR</sequence>
<dbReference type="EMBL" id="GBRH01207694">
    <property type="protein sequence ID" value="JAD90201.1"/>
    <property type="molecule type" value="Transcribed_RNA"/>
</dbReference>
<accession>A0A0A9DQY0</accession>
<reference evidence="1" key="2">
    <citation type="journal article" date="2015" name="Data Brief">
        <title>Shoot transcriptome of the giant reed, Arundo donax.</title>
        <authorList>
            <person name="Barrero R.A."/>
            <person name="Guerrero F.D."/>
            <person name="Moolhuijzen P."/>
            <person name="Goolsby J.A."/>
            <person name="Tidwell J."/>
            <person name="Bellgard S.E."/>
            <person name="Bellgard M.I."/>
        </authorList>
    </citation>
    <scope>NUCLEOTIDE SEQUENCE</scope>
    <source>
        <tissue evidence="1">Shoot tissue taken approximately 20 cm above the soil surface</tissue>
    </source>
</reference>
<evidence type="ECO:0000313" key="1">
    <source>
        <dbReference type="EMBL" id="JAD90201.1"/>
    </source>
</evidence>
<proteinExistence type="predicted"/>
<organism evidence="1">
    <name type="scientific">Arundo donax</name>
    <name type="common">Giant reed</name>
    <name type="synonym">Donax arundinaceus</name>
    <dbReference type="NCBI Taxonomy" id="35708"/>
    <lineage>
        <taxon>Eukaryota</taxon>
        <taxon>Viridiplantae</taxon>
        <taxon>Streptophyta</taxon>
        <taxon>Embryophyta</taxon>
        <taxon>Tracheophyta</taxon>
        <taxon>Spermatophyta</taxon>
        <taxon>Magnoliopsida</taxon>
        <taxon>Liliopsida</taxon>
        <taxon>Poales</taxon>
        <taxon>Poaceae</taxon>
        <taxon>PACMAD clade</taxon>
        <taxon>Arundinoideae</taxon>
        <taxon>Arundineae</taxon>
        <taxon>Arundo</taxon>
    </lineage>
</organism>